<dbReference type="InterPro" id="IPR018392">
    <property type="entry name" value="LysM"/>
</dbReference>
<dbReference type="EMBL" id="FRCP01000023">
    <property type="protein sequence ID" value="SHM95123.1"/>
    <property type="molecule type" value="Genomic_DNA"/>
</dbReference>
<proteinExistence type="predicted"/>
<dbReference type="Proteomes" id="UP000184038">
    <property type="component" value="Unassembled WGS sequence"/>
</dbReference>
<dbReference type="RefSeq" id="WP_073290750.1">
    <property type="nucleotide sequence ID" value="NZ_FRCP01000023.1"/>
</dbReference>
<name>A0A1M7MWX8_9FIRM</name>
<dbReference type="Gene3D" id="3.10.350.10">
    <property type="entry name" value="LysM domain"/>
    <property type="match status" value="1"/>
</dbReference>
<keyword evidence="4" id="KW-1185">Reference proteome</keyword>
<evidence type="ECO:0000256" key="1">
    <source>
        <dbReference type="SAM" id="MobiDB-lite"/>
    </source>
</evidence>
<dbReference type="STRING" id="1120996.SAMN02746066_04049"/>
<gene>
    <name evidence="3" type="ORF">SAMN02746066_04049</name>
</gene>
<protein>
    <submittedName>
        <fullName evidence="3">LysM domain-containing protein</fullName>
    </submittedName>
</protein>
<dbReference type="SMART" id="SM00257">
    <property type="entry name" value="LysM"/>
    <property type="match status" value="1"/>
</dbReference>
<dbReference type="InterPro" id="IPR052196">
    <property type="entry name" value="Bact_Kbp"/>
</dbReference>
<feature type="domain" description="LysM" evidence="2">
    <location>
        <begin position="176"/>
        <end position="223"/>
    </location>
</feature>
<organism evidence="3 4">
    <name type="scientific">Anaerosporobacter mobilis DSM 15930</name>
    <dbReference type="NCBI Taxonomy" id="1120996"/>
    <lineage>
        <taxon>Bacteria</taxon>
        <taxon>Bacillati</taxon>
        <taxon>Bacillota</taxon>
        <taxon>Clostridia</taxon>
        <taxon>Lachnospirales</taxon>
        <taxon>Lachnospiraceae</taxon>
        <taxon>Anaerosporobacter</taxon>
    </lineage>
</organism>
<dbReference type="PANTHER" id="PTHR34700">
    <property type="entry name" value="POTASSIUM BINDING PROTEIN KBP"/>
    <property type="match status" value="1"/>
</dbReference>
<reference evidence="3 4" key="1">
    <citation type="submission" date="2016-11" db="EMBL/GenBank/DDBJ databases">
        <authorList>
            <person name="Jaros S."/>
            <person name="Januszkiewicz K."/>
            <person name="Wedrychowicz H."/>
        </authorList>
    </citation>
    <scope>NUCLEOTIDE SEQUENCE [LARGE SCALE GENOMIC DNA]</scope>
    <source>
        <strain evidence="3 4">DSM 15930</strain>
    </source>
</reference>
<dbReference type="OrthoDB" id="9815473at2"/>
<dbReference type="InterPro" id="IPR036779">
    <property type="entry name" value="LysM_dom_sf"/>
</dbReference>
<dbReference type="Pfam" id="PF01476">
    <property type="entry name" value="LysM"/>
    <property type="match status" value="1"/>
</dbReference>
<feature type="region of interest" description="Disordered" evidence="1">
    <location>
        <begin position="296"/>
        <end position="325"/>
    </location>
</feature>
<accession>A0A1M7MWX8</accession>
<dbReference type="PANTHER" id="PTHR34700:SF4">
    <property type="entry name" value="PHAGE-LIKE ELEMENT PBSX PROTEIN XKDP"/>
    <property type="match status" value="1"/>
</dbReference>
<dbReference type="SUPFAM" id="SSF54106">
    <property type="entry name" value="LysM domain"/>
    <property type="match status" value="1"/>
</dbReference>
<dbReference type="PROSITE" id="PS51782">
    <property type="entry name" value="LYSM"/>
    <property type="match status" value="1"/>
</dbReference>
<feature type="compositionally biased region" description="Low complexity" evidence="1">
    <location>
        <begin position="247"/>
        <end position="269"/>
    </location>
</feature>
<dbReference type="CDD" id="cd00118">
    <property type="entry name" value="LysM"/>
    <property type="match status" value="1"/>
</dbReference>
<evidence type="ECO:0000313" key="4">
    <source>
        <dbReference type="Proteomes" id="UP000184038"/>
    </source>
</evidence>
<feature type="region of interest" description="Disordered" evidence="1">
    <location>
        <begin position="232"/>
        <end position="269"/>
    </location>
</feature>
<evidence type="ECO:0000259" key="2">
    <source>
        <dbReference type="PROSITE" id="PS51782"/>
    </source>
</evidence>
<evidence type="ECO:0000313" key="3">
    <source>
        <dbReference type="EMBL" id="SHM95123.1"/>
    </source>
</evidence>
<sequence>MSYEFYLDKMLLPVTPSKVDTKIKNQNKTINLINEGEVNLITAPGLTEISFDALLPMHAYPFARYLLVNTIRGNSKKVPRILKYLYPNYYLDYLEELKLNLQPFYFKIIRDKDNKIFPTEMLVTLEEYALTEDSKDNNDFTVAIKLKQYVEYGTKKIDLKTTRMKTGGLKKGSNIKYYTVKKGDTLWAIAKKYLGDGSKCWNLAKLNGIKNPNLIYQGQKIKIQDVKSSTASAAGYSTSSKTRRSTSNRSNNGSNKPNSTSNNKVNSKSKANTNFVTEVDIVSIFNYDLAKSKNSITGTKGYSSTKNNQITGGANGSQKNTITSK</sequence>
<dbReference type="AlphaFoldDB" id="A0A1M7MWX8"/>